<sequence>MLQSNPAVKKFFPCIRYLEDSAVASEPSVIISAQKCIEDLQSLVTFIFEDKNLLPAIESMSQLHIYRSAGKVMCKEFLTEFEKHLEEVPSATPEEVRDAWKVLFLIIESYASSMT</sequence>
<protein>
    <submittedName>
        <fullName evidence="5">GLOBIN domain-containing protein</fullName>
    </submittedName>
</protein>
<reference evidence="5" key="1">
    <citation type="submission" date="2016-06" db="UniProtKB">
        <authorList>
            <consortium name="WormBaseParasite"/>
        </authorList>
    </citation>
    <scope>IDENTIFICATION</scope>
</reference>
<proteinExistence type="inferred from homology"/>
<dbReference type="WBParaSite" id="SBAD_0001315401-mRNA-1">
    <property type="protein sequence ID" value="SBAD_0001315401-mRNA-1"/>
    <property type="gene ID" value="SBAD_0001315401"/>
</dbReference>
<keyword evidence="1" id="KW-0479">Metal-binding</keyword>
<comment type="similarity">
    <text evidence="1">Belongs to the globin family.</text>
</comment>
<dbReference type="GO" id="GO:0020037">
    <property type="term" value="F:heme binding"/>
    <property type="evidence" value="ECO:0007669"/>
    <property type="project" value="InterPro"/>
</dbReference>
<evidence type="ECO:0000256" key="1">
    <source>
        <dbReference type="RuleBase" id="RU000356"/>
    </source>
</evidence>
<keyword evidence="4" id="KW-1185">Reference proteome</keyword>
<dbReference type="GO" id="GO:0019825">
    <property type="term" value="F:oxygen binding"/>
    <property type="evidence" value="ECO:0007669"/>
    <property type="project" value="InterPro"/>
</dbReference>
<reference evidence="3 4" key="2">
    <citation type="submission" date="2018-11" db="EMBL/GenBank/DDBJ databases">
        <authorList>
            <consortium name="Pathogen Informatics"/>
        </authorList>
    </citation>
    <scope>NUCLEOTIDE SEQUENCE [LARGE SCALE GENOMIC DNA]</scope>
</reference>
<keyword evidence="1" id="KW-0408">Iron</keyword>
<feature type="domain" description="Globin" evidence="2">
    <location>
        <begin position="1"/>
        <end position="104"/>
    </location>
</feature>
<dbReference type="InterPro" id="IPR012292">
    <property type="entry name" value="Globin/Proto"/>
</dbReference>
<evidence type="ECO:0000313" key="4">
    <source>
        <dbReference type="Proteomes" id="UP000270296"/>
    </source>
</evidence>
<name>A0A183JA45_9BILA</name>
<dbReference type="SUPFAM" id="SSF46458">
    <property type="entry name" value="Globin-like"/>
    <property type="match status" value="1"/>
</dbReference>
<evidence type="ECO:0000259" key="2">
    <source>
        <dbReference type="Pfam" id="PF00042"/>
    </source>
</evidence>
<dbReference type="InterPro" id="IPR000971">
    <property type="entry name" value="Globin"/>
</dbReference>
<gene>
    <name evidence="3" type="ORF">SBAD_LOCUS12743</name>
</gene>
<dbReference type="InterPro" id="IPR044399">
    <property type="entry name" value="Mb-like_M"/>
</dbReference>
<keyword evidence="1" id="KW-0561">Oxygen transport</keyword>
<evidence type="ECO:0000313" key="3">
    <source>
        <dbReference type="EMBL" id="VDP51510.1"/>
    </source>
</evidence>
<dbReference type="CDD" id="cd01040">
    <property type="entry name" value="Mb-like"/>
    <property type="match status" value="1"/>
</dbReference>
<dbReference type="GO" id="GO:0005344">
    <property type="term" value="F:oxygen carrier activity"/>
    <property type="evidence" value="ECO:0007669"/>
    <property type="project" value="UniProtKB-KW"/>
</dbReference>
<dbReference type="AlphaFoldDB" id="A0A183JA45"/>
<keyword evidence="1" id="KW-0349">Heme</keyword>
<dbReference type="Proteomes" id="UP000270296">
    <property type="component" value="Unassembled WGS sequence"/>
</dbReference>
<keyword evidence="1" id="KW-0813">Transport</keyword>
<evidence type="ECO:0000313" key="5">
    <source>
        <dbReference type="WBParaSite" id="SBAD_0001315401-mRNA-1"/>
    </source>
</evidence>
<dbReference type="Pfam" id="PF00042">
    <property type="entry name" value="Globin"/>
    <property type="match status" value="1"/>
</dbReference>
<dbReference type="EMBL" id="UZAM01018678">
    <property type="protein sequence ID" value="VDP51510.1"/>
    <property type="molecule type" value="Genomic_DNA"/>
</dbReference>
<organism evidence="5">
    <name type="scientific">Soboliphyme baturini</name>
    <dbReference type="NCBI Taxonomy" id="241478"/>
    <lineage>
        <taxon>Eukaryota</taxon>
        <taxon>Metazoa</taxon>
        <taxon>Ecdysozoa</taxon>
        <taxon>Nematoda</taxon>
        <taxon>Enoplea</taxon>
        <taxon>Dorylaimia</taxon>
        <taxon>Dioctophymatida</taxon>
        <taxon>Dioctophymatoidea</taxon>
        <taxon>Soboliphymatidae</taxon>
        <taxon>Soboliphyme</taxon>
    </lineage>
</organism>
<accession>A0A183JA45</accession>
<dbReference type="Gene3D" id="1.10.490.10">
    <property type="entry name" value="Globins"/>
    <property type="match status" value="1"/>
</dbReference>
<dbReference type="InterPro" id="IPR009050">
    <property type="entry name" value="Globin-like_sf"/>
</dbReference>